<dbReference type="GO" id="GO:0006094">
    <property type="term" value="P:gluconeogenesis"/>
    <property type="evidence" value="ECO:0007669"/>
    <property type="project" value="UniProtKB-KW"/>
</dbReference>
<keyword evidence="6" id="KW-0408">Iron</keyword>
<dbReference type="PANTHER" id="PTHR30182">
    <property type="entry name" value="L-SERINE DEHYDRATASE"/>
    <property type="match status" value="1"/>
</dbReference>
<dbReference type="GO" id="GO:0051539">
    <property type="term" value="F:4 iron, 4 sulfur cluster binding"/>
    <property type="evidence" value="ECO:0007669"/>
    <property type="project" value="UniProtKB-KW"/>
</dbReference>
<dbReference type="InterPro" id="IPR029009">
    <property type="entry name" value="ASB_dom_sf"/>
</dbReference>
<sequence length="416" mass="43958">MIRDLLDDEPETITIAFAEGGSYAEVYSQQGSDLGFATGLMGWLITDERFFDSLEQAQDLGLSITFTVRTLEGDDHPNAIEIRGVSKGGREIKVNARSIGGGAVELKRLNGLEVHITGDAYDFIVDAESHVAREIAKILAHDSHVLREPSIEESGGGALVTVQRLRPLDETALHKINSAEGVRAIWNTRPTKFPKPGEPLFQSGVGLVEYAEKEGCSLGDAALDYEAALLDITRGEAIDEMWRRYEIMAQAVKQGLRGEIRGMQLLEPSAQKIYEREKRGDLAIGGLHTKAAARALAAMHVNSSMGVVCAAPTGGAAGTIPGVITTLVEEKCLEKIETVKALFAAGAVGLVLASRGTFAAEVAGCQVEIGAAGAMSSAAVVEAAGGSVRQALDAAAISFQNTMGSPCDLVQGIVEI</sequence>
<evidence type="ECO:0000256" key="6">
    <source>
        <dbReference type="ARBA" id="ARBA00023004"/>
    </source>
</evidence>
<gene>
    <name evidence="10" type="ORF">S12H4_12865</name>
</gene>
<evidence type="ECO:0000256" key="1">
    <source>
        <dbReference type="ARBA" id="ARBA00001966"/>
    </source>
</evidence>
<accession>X1S111</accession>
<feature type="domain" description="Serine dehydratase-like alpha subunit" evidence="9">
    <location>
        <begin position="215"/>
        <end position="416"/>
    </location>
</feature>
<keyword evidence="3" id="KW-0312">Gluconeogenesis</keyword>
<evidence type="ECO:0000256" key="4">
    <source>
        <dbReference type="ARBA" id="ARBA00022485"/>
    </source>
</evidence>
<dbReference type="InterPro" id="IPR005130">
    <property type="entry name" value="Ser_deHydtase-like_asu"/>
</dbReference>
<dbReference type="GO" id="GO:0046872">
    <property type="term" value="F:metal ion binding"/>
    <property type="evidence" value="ECO:0007669"/>
    <property type="project" value="UniProtKB-KW"/>
</dbReference>
<dbReference type="EMBL" id="BARW01006136">
    <property type="protein sequence ID" value="GAI86563.1"/>
    <property type="molecule type" value="Genomic_DNA"/>
</dbReference>
<evidence type="ECO:0000256" key="2">
    <source>
        <dbReference type="ARBA" id="ARBA00004742"/>
    </source>
</evidence>
<dbReference type="GO" id="GO:0003941">
    <property type="term" value="F:L-serine ammonia-lyase activity"/>
    <property type="evidence" value="ECO:0007669"/>
    <property type="project" value="TreeGrafter"/>
</dbReference>
<evidence type="ECO:0000259" key="9">
    <source>
        <dbReference type="Pfam" id="PF03313"/>
    </source>
</evidence>
<evidence type="ECO:0000313" key="10">
    <source>
        <dbReference type="EMBL" id="GAI86563.1"/>
    </source>
</evidence>
<dbReference type="InterPro" id="IPR051318">
    <property type="entry name" value="Fe-S_L-Ser"/>
</dbReference>
<dbReference type="Pfam" id="PF03313">
    <property type="entry name" value="SDH_alpha"/>
    <property type="match status" value="1"/>
</dbReference>
<keyword evidence="7" id="KW-0411">Iron-sulfur</keyword>
<evidence type="ECO:0000256" key="3">
    <source>
        <dbReference type="ARBA" id="ARBA00022432"/>
    </source>
</evidence>
<comment type="caution">
    <text evidence="10">The sequence shown here is derived from an EMBL/GenBank/DDBJ whole genome shotgun (WGS) entry which is preliminary data.</text>
</comment>
<evidence type="ECO:0000256" key="7">
    <source>
        <dbReference type="ARBA" id="ARBA00023014"/>
    </source>
</evidence>
<evidence type="ECO:0000256" key="5">
    <source>
        <dbReference type="ARBA" id="ARBA00022723"/>
    </source>
</evidence>
<feature type="non-terminal residue" evidence="10">
    <location>
        <position position="416"/>
    </location>
</feature>
<organism evidence="10">
    <name type="scientific">marine sediment metagenome</name>
    <dbReference type="NCBI Taxonomy" id="412755"/>
    <lineage>
        <taxon>unclassified sequences</taxon>
        <taxon>metagenomes</taxon>
        <taxon>ecological metagenomes</taxon>
    </lineage>
</organism>
<keyword evidence="8" id="KW-0456">Lyase</keyword>
<protein>
    <recommendedName>
        <fullName evidence="9">Serine dehydratase-like alpha subunit domain-containing protein</fullName>
    </recommendedName>
</protein>
<proteinExistence type="predicted"/>
<comment type="cofactor">
    <cofactor evidence="1">
        <name>[4Fe-4S] cluster</name>
        <dbReference type="ChEBI" id="CHEBI:49883"/>
    </cofactor>
</comment>
<evidence type="ECO:0000256" key="8">
    <source>
        <dbReference type="ARBA" id="ARBA00023239"/>
    </source>
</evidence>
<name>X1S111_9ZZZZ</name>
<dbReference type="PANTHER" id="PTHR30182:SF1">
    <property type="entry name" value="L-SERINE DEHYDRATASE 1"/>
    <property type="match status" value="1"/>
</dbReference>
<dbReference type="AlphaFoldDB" id="X1S111"/>
<comment type="pathway">
    <text evidence="2">Carbohydrate biosynthesis; gluconeogenesis.</text>
</comment>
<keyword evidence="4" id="KW-0004">4Fe-4S</keyword>
<reference evidence="10" key="1">
    <citation type="journal article" date="2014" name="Front. Microbiol.">
        <title>High frequency of phylogenetically diverse reductive dehalogenase-homologous genes in deep subseafloor sedimentary metagenomes.</title>
        <authorList>
            <person name="Kawai M."/>
            <person name="Futagami T."/>
            <person name="Toyoda A."/>
            <person name="Takaki Y."/>
            <person name="Nishi S."/>
            <person name="Hori S."/>
            <person name="Arai W."/>
            <person name="Tsubouchi T."/>
            <person name="Morono Y."/>
            <person name="Uchiyama I."/>
            <person name="Ito T."/>
            <person name="Fujiyama A."/>
            <person name="Inagaki F."/>
            <person name="Takami H."/>
        </authorList>
    </citation>
    <scope>NUCLEOTIDE SEQUENCE</scope>
    <source>
        <strain evidence="10">Expedition CK06-06</strain>
    </source>
</reference>
<keyword evidence="5" id="KW-0479">Metal-binding</keyword>
<dbReference type="SUPFAM" id="SSF143548">
    <property type="entry name" value="Serine metabolism enzymes domain"/>
    <property type="match status" value="1"/>
</dbReference>